<organism evidence="2 3">
    <name type="scientific">Coniosporium apollinis (strain CBS 100218)</name>
    <name type="common">Rock-inhabiting black yeast</name>
    <dbReference type="NCBI Taxonomy" id="1168221"/>
    <lineage>
        <taxon>Eukaryota</taxon>
        <taxon>Fungi</taxon>
        <taxon>Dikarya</taxon>
        <taxon>Ascomycota</taxon>
        <taxon>Pezizomycotina</taxon>
        <taxon>Dothideomycetes</taxon>
        <taxon>Dothideomycetes incertae sedis</taxon>
        <taxon>Coniosporium</taxon>
    </lineage>
</organism>
<dbReference type="Proteomes" id="UP000016924">
    <property type="component" value="Unassembled WGS sequence"/>
</dbReference>
<protein>
    <submittedName>
        <fullName evidence="2">Uncharacterized protein</fullName>
    </submittedName>
</protein>
<dbReference type="AlphaFoldDB" id="R7YMV3"/>
<feature type="region of interest" description="Disordered" evidence="1">
    <location>
        <begin position="191"/>
        <end position="263"/>
    </location>
</feature>
<feature type="compositionally biased region" description="Acidic residues" evidence="1">
    <location>
        <begin position="253"/>
        <end position="263"/>
    </location>
</feature>
<dbReference type="EMBL" id="JH767562">
    <property type="protein sequence ID" value="EON63188.1"/>
    <property type="molecule type" value="Genomic_DNA"/>
</dbReference>
<gene>
    <name evidence="2" type="ORF">W97_02415</name>
</gene>
<evidence type="ECO:0000256" key="1">
    <source>
        <dbReference type="SAM" id="MobiDB-lite"/>
    </source>
</evidence>
<dbReference type="HOGENOM" id="CLU_1057733_0_0_1"/>
<sequence length="263" mass="29695">MSSEDAKDVQDTIQTAQFQALEPEKLHEQLKTCGLTLFGTGNDCVWYTIAHLLGSSVDKVKIATGLSPTPGTSGIHANAVKGLLTSLGKTFYTAESDLRWTLFDRRTGDGFQDVDSFHSLDNKAIGVYYTRQDGSGHYVVYEPVFSLAKKDVRIREQDWRERRRKDYEDMQKKWREERSLEERRKRNLKRSGIPCNIDDPDDLDDDEDEDDDVTQFTVLPTLQHYGGQGDNEQVIGPEGAEQIEESGLGLNYEESDDMDTSGG</sequence>
<name>R7YMV3_CONA1</name>
<dbReference type="GeneID" id="19899726"/>
<evidence type="ECO:0000313" key="3">
    <source>
        <dbReference type="Proteomes" id="UP000016924"/>
    </source>
</evidence>
<reference evidence="3" key="1">
    <citation type="submission" date="2012-06" db="EMBL/GenBank/DDBJ databases">
        <title>The genome sequence of Coniosporium apollinis CBS 100218.</title>
        <authorList>
            <consortium name="The Broad Institute Genome Sequencing Platform"/>
            <person name="Cuomo C."/>
            <person name="Gorbushina A."/>
            <person name="Noack S."/>
            <person name="Walker B."/>
            <person name="Young S.K."/>
            <person name="Zeng Q."/>
            <person name="Gargeya S."/>
            <person name="Fitzgerald M."/>
            <person name="Haas B."/>
            <person name="Abouelleil A."/>
            <person name="Alvarado L."/>
            <person name="Arachchi H.M."/>
            <person name="Berlin A.M."/>
            <person name="Chapman S.B."/>
            <person name="Goldberg J."/>
            <person name="Griggs A."/>
            <person name="Gujja S."/>
            <person name="Hansen M."/>
            <person name="Howarth C."/>
            <person name="Imamovic A."/>
            <person name="Larimer J."/>
            <person name="McCowan C."/>
            <person name="Montmayeur A."/>
            <person name="Murphy C."/>
            <person name="Neiman D."/>
            <person name="Pearson M."/>
            <person name="Priest M."/>
            <person name="Roberts A."/>
            <person name="Saif S."/>
            <person name="Shea T."/>
            <person name="Sisk P."/>
            <person name="Sykes S."/>
            <person name="Wortman J."/>
            <person name="Nusbaum C."/>
            <person name="Birren B."/>
        </authorList>
    </citation>
    <scope>NUCLEOTIDE SEQUENCE [LARGE SCALE GENOMIC DNA]</scope>
    <source>
        <strain evidence="3">CBS 100218</strain>
    </source>
</reference>
<evidence type="ECO:0000313" key="2">
    <source>
        <dbReference type="EMBL" id="EON63188.1"/>
    </source>
</evidence>
<dbReference type="RefSeq" id="XP_007778505.1">
    <property type="nucleotide sequence ID" value="XM_007780315.1"/>
</dbReference>
<feature type="compositionally biased region" description="Acidic residues" evidence="1">
    <location>
        <begin position="198"/>
        <end position="213"/>
    </location>
</feature>
<keyword evidence="3" id="KW-1185">Reference proteome</keyword>
<proteinExistence type="predicted"/>
<accession>R7YMV3</accession>